<dbReference type="OrthoDB" id="2427805at2759"/>
<name>A0A9P6TUV4_9FUNG</name>
<comment type="caution">
    <text evidence="2">The sequence shown here is derived from an EMBL/GenBank/DDBJ whole genome shotgun (WGS) entry which is preliminary data.</text>
</comment>
<protein>
    <submittedName>
        <fullName evidence="2">Uncharacterized protein</fullName>
    </submittedName>
</protein>
<reference evidence="2" key="1">
    <citation type="journal article" date="2020" name="Fungal Divers.">
        <title>Resolving the Mortierellaceae phylogeny through synthesis of multi-gene phylogenetics and phylogenomics.</title>
        <authorList>
            <person name="Vandepol N."/>
            <person name="Liber J."/>
            <person name="Desiro A."/>
            <person name="Na H."/>
            <person name="Kennedy M."/>
            <person name="Barry K."/>
            <person name="Grigoriev I.V."/>
            <person name="Miller A.N."/>
            <person name="O'Donnell K."/>
            <person name="Stajich J.E."/>
            <person name="Bonito G."/>
        </authorList>
    </citation>
    <scope>NUCLEOTIDE SEQUENCE</scope>
    <source>
        <strain evidence="2">KOD948</strain>
    </source>
</reference>
<dbReference type="EMBL" id="JAAAJA010001334">
    <property type="protein sequence ID" value="KAG0247547.1"/>
    <property type="molecule type" value="Genomic_DNA"/>
</dbReference>
<feature type="region of interest" description="Disordered" evidence="1">
    <location>
        <begin position="451"/>
        <end position="477"/>
    </location>
</feature>
<organism evidence="2 3">
    <name type="scientific">Mortierella polycephala</name>
    <dbReference type="NCBI Taxonomy" id="41804"/>
    <lineage>
        <taxon>Eukaryota</taxon>
        <taxon>Fungi</taxon>
        <taxon>Fungi incertae sedis</taxon>
        <taxon>Mucoromycota</taxon>
        <taxon>Mortierellomycotina</taxon>
        <taxon>Mortierellomycetes</taxon>
        <taxon>Mortierellales</taxon>
        <taxon>Mortierellaceae</taxon>
        <taxon>Mortierella</taxon>
    </lineage>
</organism>
<gene>
    <name evidence="2" type="ORF">BG011_001318</name>
</gene>
<evidence type="ECO:0000313" key="3">
    <source>
        <dbReference type="Proteomes" id="UP000726737"/>
    </source>
</evidence>
<keyword evidence="3" id="KW-1185">Reference proteome</keyword>
<evidence type="ECO:0000313" key="2">
    <source>
        <dbReference type="EMBL" id="KAG0247547.1"/>
    </source>
</evidence>
<evidence type="ECO:0000256" key="1">
    <source>
        <dbReference type="SAM" id="MobiDB-lite"/>
    </source>
</evidence>
<accession>A0A9P6TUV4</accession>
<proteinExistence type="predicted"/>
<dbReference type="AlphaFoldDB" id="A0A9P6TUV4"/>
<sequence>MSLLKDSQDQEENRAYKRLSRIDRNERLAIFKDVISNMGHVNAIKPYAAMEKVAVARWQAEDISDELQSLSETNLKKKRTSRNLEQTASDTKKRTLQNSVQPATDVKARSLQDILDQFNRVTTQEPKPSPWTLSSGTVVDEKLICYAQSLKGEEAVHSFIFDTSNRAIMRLFTLEEQQEILMGKGARMTNDRHLSQYLATFACTTIEQLRLRLETNDSSKLDGFYGDDRHRLLEGRRWIYKTMLGMADLIEGRSINGYGSEAQSERWCELHIWKMLDEYAMNNKTIQLMRGENTSSASSFRKNSFSRTAGERKKMGRRVDGIFRATFDRIEIGGIELGSQDEHDNGSKFVGDGLKLQKLLKDQFDYALSVKPHIKKQNIEMLGLQLLSRSMQVISLDWADGLFLRFKREDRTVLPFDMERFRDLLIGMAKIMLFFDRMADNITELNPTRTTSAFDDIFDPPRTPPPLSQEPPTATSP</sequence>
<dbReference type="Proteomes" id="UP000726737">
    <property type="component" value="Unassembled WGS sequence"/>
</dbReference>
<feature type="region of interest" description="Disordered" evidence="1">
    <location>
        <begin position="74"/>
        <end position="102"/>
    </location>
</feature>